<proteinExistence type="predicted"/>
<reference evidence="1 2" key="1">
    <citation type="submission" date="2016-06" db="EMBL/GenBank/DDBJ databases">
        <title>Acetobacter pasteurianus NBRC 3278 whole genome sequencing project.</title>
        <authorList>
            <person name="Matsutani M."/>
            <person name="Shiwa Y."/>
            <person name="Okamoto-Kainuma A."/>
            <person name="Ishikawa M."/>
            <person name="Koizumi Y."/>
            <person name="Yoshikawa H."/>
            <person name="Yakushi T."/>
            <person name="Matsushita K."/>
        </authorList>
    </citation>
    <scope>NUCLEOTIDE SEQUENCE [LARGE SCALE GENOMIC DNA]</scope>
    <source>
        <strain evidence="1 2">NBRC 3278</strain>
    </source>
</reference>
<comment type="caution">
    <text evidence="1">The sequence shown here is derived from an EMBL/GenBank/DDBJ whole genome shotgun (WGS) entry which is preliminary data.</text>
</comment>
<organism evidence="1 2">
    <name type="scientific">Acetobacter pasteurianus NBRC 3278</name>
    <dbReference type="NCBI Taxonomy" id="1226660"/>
    <lineage>
        <taxon>Bacteria</taxon>
        <taxon>Pseudomonadati</taxon>
        <taxon>Pseudomonadota</taxon>
        <taxon>Alphaproteobacteria</taxon>
        <taxon>Acetobacterales</taxon>
        <taxon>Acetobacteraceae</taxon>
        <taxon>Acetobacter</taxon>
    </lineage>
</organism>
<accession>A0A401X7I6</accession>
<evidence type="ECO:0000313" key="1">
    <source>
        <dbReference type="EMBL" id="GCD63726.1"/>
    </source>
</evidence>
<evidence type="ECO:0000313" key="2">
    <source>
        <dbReference type="Proteomes" id="UP000287385"/>
    </source>
</evidence>
<name>A0A401X7I6_ACEPA</name>
<dbReference type="EMBL" id="BDEV01000120">
    <property type="protein sequence ID" value="GCD63726.1"/>
    <property type="molecule type" value="Genomic_DNA"/>
</dbReference>
<gene>
    <name evidence="1" type="ORF">NBRC3278_2819</name>
</gene>
<dbReference type="AlphaFoldDB" id="A0A401X7I6"/>
<protein>
    <submittedName>
        <fullName evidence="1">Uncharacterized protein</fullName>
    </submittedName>
</protein>
<keyword evidence="2" id="KW-1185">Reference proteome</keyword>
<dbReference type="RefSeq" id="WP_124297667.1">
    <property type="nucleotide sequence ID" value="NZ_BDEV01000120.1"/>
</dbReference>
<dbReference type="Proteomes" id="UP000287385">
    <property type="component" value="Unassembled WGS sequence"/>
</dbReference>
<sequence>MTGHGQQPRIFIRPVARIQNCQDINDFRRASALLRPINGDCVLSIPVANDDTLEETRNILINVLKIKRGWGRLNSLNSDSQKPYEVSDIISAAEFFIPEGDNNSLFDSEASPYNRKDCFTPTTWLVQLIPLDNSMSRLDLYVEILERIKDGEFDLVTEGLIPKGFIKETDTCYKYCDGALFRTESQAQNKDYPEGAGQIVNINDLLEENKRIYENHWPPESSLSEYY</sequence>